<evidence type="ECO:0000313" key="15">
    <source>
        <dbReference type="RefSeq" id="XP_036369678.1"/>
    </source>
</evidence>
<proteinExistence type="inferred from homology"/>
<feature type="compositionally biased region" description="Basic residues" evidence="10">
    <location>
        <begin position="2606"/>
        <end position="2618"/>
    </location>
</feature>
<feature type="compositionally biased region" description="Basic and acidic residues" evidence="10">
    <location>
        <begin position="826"/>
        <end position="847"/>
    </location>
</feature>
<evidence type="ECO:0000259" key="12">
    <source>
        <dbReference type="PROSITE" id="PS50917"/>
    </source>
</evidence>
<evidence type="ECO:0000256" key="2">
    <source>
        <dbReference type="ARBA" id="ARBA00005387"/>
    </source>
</evidence>
<feature type="compositionally biased region" description="Low complexity" evidence="10">
    <location>
        <begin position="3527"/>
        <end position="3573"/>
    </location>
</feature>
<dbReference type="RefSeq" id="XP_029651639.1">
    <property type="nucleotide sequence ID" value="XM_029795779.2"/>
</dbReference>
<feature type="region of interest" description="Disordered" evidence="10">
    <location>
        <begin position="5272"/>
        <end position="5312"/>
    </location>
</feature>
<feature type="compositionally biased region" description="Polar residues" evidence="10">
    <location>
        <begin position="2647"/>
        <end position="2661"/>
    </location>
</feature>
<evidence type="ECO:0000256" key="4">
    <source>
        <dbReference type="ARBA" id="ARBA00022884"/>
    </source>
</evidence>
<feature type="compositionally biased region" description="Basic and acidic residues" evidence="10">
    <location>
        <begin position="2192"/>
        <end position="2203"/>
    </location>
</feature>
<feature type="compositionally biased region" description="Basic and acidic residues" evidence="10">
    <location>
        <begin position="1161"/>
        <end position="1173"/>
    </location>
</feature>
<dbReference type="RefSeq" id="XP_036369678.1">
    <property type="nucleotide sequence ID" value="XM_036513785.1"/>
</dbReference>
<feature type="region of interest" description="Disordered" evidence="10">
    <location>
        <begin position="881"/>
        <end position="982"/>
    </location>
</feature>
<feature type="compositionally biased region" description="Polar residues" evidence="10">
    <location>
        <begin position="2542"/>
        <end position="2558"/>
    </location>
</feature>
<feature type="compositionally biased region" description="Basic and acidic residues" evidence="10">
    <location>
        <begin position="1300"/>
        <end position="1357"/>
    </location>
</feature>
<evidence type="ECO:0000256" key="10">
    <source>
        <dbReference type="SAM" id="MobiDB-lite"/>
    </source>
</evidence>
<feature type="region of interest" description="Disordered" evidence="10">
    <location>
        <begin position="4465"/>
        <end position="4500"/>
    </location>
</feature>
<feature type="compositionally biased region" description="Acidic residues" evidence="10">
    <location>
        <begin position="3463"/>
        <end position="3474"/>
    </location>
</feature>
<dbReference type="FunFam" id="3.30.70.330:FF:000088">
    <property type="entry name" value="msx2-interacting protein-like isoform X1"/>
    <property type="match status" value="1"/>
</dbReference>
<dbReference type="InterPro" id="IPR035979">
    <property type="entry name" value="RBD_domain_sf"/>
</dbReference>
<feature type="compositionally biased region" description="Basic and acidic residues" evidence="10">
    <location>
        <begin position="4126"/>
        <end position="4140"/>
    </location>
</feature>
<dbReference type="InterPro" id="IPR010912">
    <property type="entry name" value="SPOC_met"/>
</dbReference>
<feature type="region of interest" description="Disordered" evidence="10">
    <location>
        <begin position="5626"/>
        <end position="5697"/>
    </location>
</feature>
<feature type="compositionally biased region" description="Low complexity" evidence="10">
    <location>
        <begin position="4982"/>
        <end position="4991"/>
    </location>
</feature>
<feature type="region of interest" description="Disordered" evidence="10">
    <location>
        <begin position="804"/>
        <end position="847"/>
    </location>
</feature>
<feature type="compositionally biased region" description="Polar residues" evidence="10">
    <location>
        <begin position="2721"/>
        <end position="2733"/>
    </location>
</feature>
<feature type="compositionally biased region" description="Basic and acidic residues" evidence="10">
    <location>
        <begin position="2702"/>
        <end position="2715"/>
    </location>
</feature>
<dbReference type="PANTHER" id="PTHR23189">
    <property type="entry name" value="RNA RECOGNITION MOTIF-CONTAINING"/>
    <property type="match status" value="1"/>
</dbReference>
<feature type="region of interest" description="Disordered" evidence="10">
    <location>
        <begin position="3226"/>
        <end position="3261"/>
    </location>
</feature>
<feature type="region of interest" description="Disordered" evidence="10">
    <location>
        <begin position="1041"/>
        <end position="1075"/>
    </location>
</feature>
<dbReference type="Gene3D" id="2.40.290.10">
    <property type="match status" value="1"/>
</dbReference>
<feature type="region of interest" description="Disordered" evidence="10">
    <location>
        <begin position="5348"/>
        <end position="5379"/>
    </location>
</feature>
<evidence type="ECO:0000313" key="14">
    <source>
        <dbReference type="RefSeq" id="XP_029651639.1"/>
    </source>
</evidence>
<dbReference type="InterPro" id="IPR016194">
    <property type="entry name" value="SPOC-like_C_dom_sf"/>
</dbReference>
<feature type="compositionally biased region" description="Basic and acidic residues" evidence="10">
    <location>
        <begin position="2022"/>
        <end position="2119"/>
    </location>
</feature>
<feature type="region of interest" description="Disordered" evidence="10">
    <location>
        <begin position="4982"/>
        <end position="5014"/>
    </location>
</feature>
<feature type="domain" description="RRM" evidence="11">
    <location>
        <begin position="6"/>
        <end position="81"/>
    </location>
</feature>
<feature type="compositionally biased region" description="Basic and acidic residues" evidence="10">
    <location>
        <begin position="2252"/>
        <end position="2261"/>
    </location>
</feature>
<feature type="region of interest" description="Disordered" evidence="10">
    <location>
        <begin position="3673"/>
        <end position="3733"/>
    </location>
</feature>
<dbReference type="InterPro" id="IPR034173">
    <property type="entry name" value="SHARP_RRM2"/>
</dbReference>
<feature type="compositionally biased region" description="Basic and acidic residues" evidence="10">
    <location>
        <begin position="3475"/>
        <end position="3487"/>
    </location>
</feature>
<dbReference type="CDD" id="cd12350">
    <property type="entry name" value="RRM3_SHARP"/>
    <property type="match status" value="1"/>
</dbReference>
<feature type="compositionally biased region" description="Low complexity" evidence="10">
    <location>
        <begin position="1752"/>
        <end position="1761"/>
    </location>
</feature>
<dbReference type="InterPro" id="IPR034174">
    <property type="entry name" value="SHARP_RRM3"/>
</dbReference>
<feature type="compositionally biased region" description="Polar residues" evidence="10">
    <location>
        <begin position="5281"/>
        <end position="5303"/>
    </location>
</feature>
<feature type="region of interest" description="Disordered" evidence="10">
    <location>
        <begin position="4321"/>
        <end position="4343"/>
    </location>
</feature>
<evidence type="ECO:0000256" key="6">
    <source>
        <dbReference type="ARBA" id="ARBA00023054"/>
    </source>
</evidence>
<feature type="domain" description="RRM" evidence="11">
    <location>
        <begin position="573"/>
        <end position="656"/>
    </location>
</feature>
<feature type="compositionally biased region" description="Low complexity" evidence="10">
    <location>
        <begin position="5634"/>
        <end position="5649"/>
    </location>
</feature>
<feature type="region of interest" description="Disordered" evidence="10">
    <location>
        <begin position="4668"/>
        <end position="4722"/>
    </location>
</feature>
<feature type="compositionally biased region" description="Basic and acidic residues" evidence="10">
    <location>
        <begin position="1826"/>
        <end position="1836"/>
    </location>
</feature>
<dbReference type="GO" id="GO:0005634">
    <property type="term" value="C:nucleus"/>
    <property type="evidence" value="ECO:0007669"/>
    <property type="project" value="UniProtKB-SubCell"/>
</dbReference>
<dbReference type="SUPFAM" id="SSF54928">
    <property type="entry name" value="RNA-binding domain, RBD"/>
    <property type="match status" value="2"/>
</dbReference>
<dbReference type="PROSITE" id="PS50102">
    <property type="entry name" value="RRM"/>
    <property type="match status" value="4"/>
</dbReference>
<feature type="compositionally biased region" description="Basic residues" evidence="10">
    <location>
        <begin position="2885"/>
        <end position="2910"/>
    </location>
</feature>
<dbReference type="CDD" id="cd12349">
    <property type="entry name" value="RRM2_SHARP"/>
    <property type="match status" value="1"/>
</dbReference>
<feature type="region of interest" description="Disordered" evidence="10">
    <location>
        <begin position="5475"/>
        <end position="5595"/>
    </location>
</feature>
<feature type="compositionally biased region" description="Basic and acidic residues" evidence="10">
    <location>
        <begin position="4321"/>
        <end position="4330"/>
    </location>
</feature>
<feature type="region of interest" description="Disordered" evidence="10">
    <location>
        <begin position="740"/>
        <end position="760"/>
    </location>
</feature>
<dbReference type="InterPro" id="IPR012677">
    <property type="entry name" value="Nucleotide-bd_a/b_plait_sf"/>
</dbReference>
<dbReference type="Pfam" id="PF00076">
    <property type="entry name" value="RRM_1"/>
    <property type="match status" value="3"/>
</dbReference>
<feature type="region of interest" description="Disordered" evidence="10">
    <location>
        <begin position="1826"/>
        <end position="1852"/>
    </location>
</feature>
<feature type="compositionally biased region" description="Basic and acidic residues" evidence="10">
    <location>
        <begin position="1928"/>
        <end position="1942"/>
    </location>
</feature>
<feature type="compositionally biased region" description="Low complexity" evidence="10">
    <location>
        <begin position="4477"/>
        <end position="4491"/>
    </location>
</feature>
<evidence type="ECO:0000256" key="7">
    <source>
        <dbReference type="ARBA" id="ARBA00023163"/>
    </source>
</evidence>
<feature type="compositionally biased region" description="Basic and acidic residues" evidence="10">
    <location>
        <begin position="3130"/>
        <end position="3151"/>
    </location>
</feature>
<feature type="compositionally biased region" description="Basic and acidic residues" evidence="10">
    <location>
        <begin position="2213"/>
        <end position="2244"/>
    </location>
</feature>
<feature type="region of interest" description="Disordered" evidence="10">
    <location>
        <begin position="1685"/>
        <end position="1761"/>
    </location>
</feature>
<protein>
    <submittedName>
        <fullName evidence="14 15">Msx2-interacting protein isoform X1</fullName>
    </submittedName>
</protein>
<keyword evidence="8" id="KW-0539">Nucleus</keyword>
<feature type="region of interest" description="Disordered" evidence="10">
    <location>
        <begin position="3440"/>
        <end position="3635"/>
    </location>
</feature>
<feature type="domain" description="SPOC" evidence="12">
    <location>
        <begin position="6009"/>
        <end position="6177"/>
    </location>
</feature>
<feature type="compositionally biased region" description="Basic and acidic residues" evidence="10">
    <location>
        <begin position="894"/>
        <end position="908"/>
    </location>
</feature>
<feature type="compositionally biased region" description="Basic and acidic residues" evidence="10">
    <location>
        <begin position="2560"/>
        <end position="2574"/>
    </location>
</feature>
<dbReference type="FunFam" id="2.40.290.10:FF:000002">
    <property type="entry name" value="Spen family transcriptional repressor"/>
    <property type="match status" value="1"/>
</dbReference>
<evidence type="ECO:0000256" key="3">
    <source>
        <dbReference type="ARBA" id="ARBA00022553"/>
    </source>
</evidence>
<feature type="compositionally biased region" description="Basic and acidic residues" evidence="10">
    <location>
        <begin position="3588"/>
        <end position="3635"/>
    </location>
</feature>
<feature type="compositionally biased region" description="Basic and acidic residues" evidence="10">
    <location>
        <begin position="268"/>
        <end position="281"/>
    </location>
</feature>
<dbReference type="Gene3D" id="3.30.70.330">
    <property type="match status" value="4"/>
</dbReference>
<feature type="compositionally biased region" description="Basic and acidic residues" evidence="10">
    <location>
        <begin position="2129"/>
        <end position="2159"/>
    </location>
</feature>
<feature type="compositionally biased region" description="Polar residues" evidence="10">
    <location>
        <begin position="3926"/>
        <end position="3937"/>
    </location>
</feature>
<feature type="compositionally biased region" description="Basic and acidic residues" evidence="10">
    <location>
        <begin position="3226"/>
        <end position="3251"/>
    </location>
</feature>
<dbReference type="PROSITE" id="PS50917">
    <property type="entry name" value="SPOC"/>
    <property type="match status" value="1"/>
</dbReference>
<feature type="compositionally biased region" description="Basic and acidic residues" evidence="10">
    <location>
        <begin position="1952"/>
        <end position="2014"/>
    </location>
</feature>
<feature type="domain" description="RRM" evidence="11">
    <location>
        <begin position="494"/>
        <end position="569"/>
    </location>
</feature>
<feature type="compositionally biased region" description="Low complexity" evidence="10">
    <location>
        <begin position="1436"/>
        <end position="1454"/>
    </location>
</feature>
<feature type="compositionally biased region" description="Basic and acidic residues" evidence="10">
    <location>
        <begin position="1118"/>
        <end position="1130"/>
    </location>
</feature>
<feature type="compositionally biased region" description="Basic and acidic residues" evidence="10">
    <location>
        <begin position="3905"/>
        <end position="3924"/>
    </location>
</feature>
<feature type="compositionally biased region" description="Basic and acidic residues" evidence="10">
    <location>
        <begin position="3015"/>
        <end position="3024"/>
    </location>
</feature>
<feature type="domain" description="RRM" evidence="11">
    <location>
        <begin position="388"/>
        <end position="466"/>
    </location>
</feature>
<feature type="region of interest" description="Disordered" evidence="10">
    <location>
        <begin position="1097"/>
        <end position="1130"/>
    </location>
</feature>
<feature type="compositionally biased region" description="Basic and acidic residues" evidence="10">
    <location>
        <begin position="2860"/>
        <end position="2872"/>
    </location>
</feature>
<feature type="region of interest" description="Disordered" evidence="10">
    <location>
        <begin position="4105"/>
        <end position="4140"/>
    </location>
</feature>
<feature type="compositionally biased region" description="Low complexity" evidence="10">
    <location>
        <begin position="5355"/>
        <end position="5365"/>
    </location>
</feature>
<feature type="compositionally biased region" description="Basic residues" evidence="10">
    <location>
        <begin position="2680"/>
        <end position="2701"/>
    </location>
</feature>
<gene>
    <name evidence="14 15" type="primary">LOC115224839</name>
</gene>
<keyword evidence="6" id="KW-0175">Coiled coil</keyword>
<feature type="region of interest" description="Disordered" evidence="10">
    <location>
        <begin position="2979"/>
        <end position="3024"/>
    </location>
</feature>
<dbReference type="KEGG" id="osn:115224839"/>
<feature type="compositionally biased region" description="Low complexity" evidence="10">
    <location>
        <begin position="5678"/>
        <end position="5697"/>
    </location>
</feature>
<feature type="region of interest" description="Disordered" evidence="10">
    <location>
        <begin position="5722"/>
        <end position="5783"/>
    </location>
</feature>
<feature type="compositionally biased region" description="Basic and acidic residues" evidence="10">
    <location>
        <begin position="2979"/>
        <end position="2993"/>
    </location>
</feature>
<feature type="region of interest" description="Disordered" evidence="10">
    <location>
        <begin position="2856"/>
        <end position="2936"/>
    </location>
</feature>
<keyword evidence="13" id="KW-1185">Reference proteome</keyword>
<feature type="compositionally biased region" description="Basic and acidic residues" evidence="10">
    <location>
        <begin position="1384"/>
        <end position="1399"/>
    </location>
</feature>
<feature type="compositionally biased region" description="Acidic residues" evidence="10">
    <location>
        <begin position="3488"/>
        <end position="3517"/>
    </location>
</feature>
<feature type="region of interest" description="Disordered" evidence="10">
    <location>
        <begin position="268"/>
        <end position="385"/>
    </location>
</feature>
<feature type="region of interest" description="Disordered" evidence="10">
    <location>
        <begin position="1150"/>
        <end position="1180"/>
    </location>
</feature>
<feature type="region of interest" description="Disordered" evidence="10">
    <location>
        <begin position="4417"/>
        <end position="4449"/>
    </location>
</feature>
<keyword evidence="3" id="KW-0597">Phosphoprotein</keyword>
<feature type="compositionally biased region" description="Basic residues" evidence="10">
    <location>
        <begin position="4331"/>
        <end position="4342"/>
    </location>
</feature>
<feature type="region of interest" description="Disordered" evidence="10">
    <location>
        <begin position="206"/>
        <end position="244"/>
    </location>
</feature>
<dbReference type="GO" id="GO:0003723">
    <property type="term" value="F:RNA binding"/>
    <property type="evidence" value="ECO:0007669"/>
    <property type="project" value="UniProtKB-UniRule"/>
</dbReference>
<feature type="compositionally biased region" description="Acidic residues" evidence="10">
    <location>
        <begin position="4276"/>
        <end position="4285"/>
    </location>
</feature>
<feature type="region of interest" description="Disordered" evidence="10">
    <location>
        <begin position="5114"/>
        <end position="5133"/>
    </location>
</feature>
<name>A0A6P7TIS3_9MOLL</name>
<feature type="region of interest" description="Disordered" evidence="10">
    <location>
        <begin position="5924"/>
        <end position="5950"/>
    </location>
</feature>
<feature type="compositionally biased region" description="Acidic residues" evidence="10">
    <location>
        <begin position="3878"/>
        <end position="3891"/>
    </location>
</feature>
<keyword evidence="4 9" id="KW-0694">RNA-binding</keyword>
<feature type="compositionally biased region" description="Low complexity" evidence="10">
    <location>
        <begin position="3448"/>
        <end position="3460"/>
    </location>
</feature>
<feature type="compositionally biased region" description="Basic and acidic residues" evidence="10">
    <location>
        <begin position="2507"/>
        <end position="2518"/>
    </location>
</feature>
<feature type="compositionally biased region" description="Basic and acidic residues" evidence="10">
    <location>
        <begin position="2275"/>
        <end position="2486"/>
    </location>
</feature>
<comment type="similarity">
    <text evidence="2">Belongs to the RRM Spen family.</text>
</comment>
<feature type="compositionally biased region" description="Basic and acidic residues" evidence="10">
    <location>
        <begin position="2662"/>
        <end position="2679"/>
    </location>
</feature>
<feature type="compositionally biased region" description="Low complexity" evidence="10">
    <location>
        <begin position="4851"/>
        <end position="4868"/>
    </location>
</feature>
<feature type="compositionally biased region" description="Basic residues" evidence="10">
    <location>
        <begin position="3680"/>
        <end position="3689"/>
    </location>
</feature>
<feature type="compositionally biased region" description="Low complexity" evidence="10">
    <location>
        <begin position="1685"/>
        <end position="1703"/>
    </location>
</feature>
<feature type="region of interest" description="Disordered" evidence="10">
    <location>
        <begin position="1291"/>
        <end position="1357"/>
    </location>
</feature>
<evidence type="ECO:0000256" key="8">
    <source>
        <dbReference type="ARBA" id="ARBA00023242"/>
    </source>
</evidence>
<evidence type="ECO:0000313" key="13">
    <source>
        <dbReference type="Proteomes" id="UP000515154"/>
    </source>
</evidence>
<feature type="region of interest" description="Disordered" evidence="10">
    <location>
        <begin position="1384"/>
        <end position="1515"/>
    </location>
</feature>
<feature type="compositionally biased region" description="Basic residues" evidence="10">
    <location>
        <begin position="2519"/>
        <end position="2533"/>
    </location>
</feature>
<feature type="compositionally biased region" description="Basic residues" evidence="10">
    <location>
        <begin position="4108"/>
        <end position="4125"/>
    </location>
</feature>
<feature type="compositionally biased region" description="Basic and acidic residues" evidence="10">
    <location>
        <begin position="2173"/>
        <end position="2185"/>
    </location>
</feature>
<evidence type="ECO:0000256" key="1">
    <source>
        <dbReference type="ARBA" id="ARBA00004123"/>
    </source>
</evidence>
<evidence type="ECO:0000259" key="11">
    <source>
        <dbReference type="PROSITE" id="PS50102"/>
    </source>
</evidence>
<feature type="compositionally biased region" description="Low complexity" evidence="10">
    <location>
        <begin position="366"/>
        <end position="376"/>
    </location>
</feature>
<reference evidence="14 15" key="1">
    <citation type="submission" date="2025-08" db="UniProtKB">
        <authorList>
            <consortium name="RefSeq"/>
        </authorList>
    </citation>
    <scope>IDENTIFICATION</scope>
</reference>
<keyword evidence="7" id="KW-0804">Transcription</keyword>
<dbReference type="SUPFAM" id="SSF100939">
    <property type="entry name" value="SPOC domain-like"/>
    <property type="match status" value="1"/>
</dbReference>
<feature type="compositionally biased region" description="Basic and acidic residues" evidence="10">
    <location>
        <begin position="935"/>
        <end position="956"/>
    </location>
</feature>
<feature type="compositionally biased region" description="Basic and acidic residues" evidence="10">
    <location>
        <begin position="804"/>
        <end position="815"/>
    </location>
</feature>
<feature type="compositionally biased region" description="Low complexity" evidence="10">
    <location>
        <begin position="1837"/>
        <end position="1850"/>
    </location>
</feature>
<evidence type="ECO:0000256" key="5">
    <source>
        <dbReference type="ARBA" id="ARBA00023015"/>
    </source>
</evidence>
<feature type="region of interest" description="Disordered" evidence="10">
    <location>
        <begin position="3861"/>
        <end position="3951"/>
    </location>
</feature>
<comment type="subcellular location">
    <subcellularLocation>
        <location evidence="1">Nucleus</location>
    </subcellularLocation>
</comment>
<feature type="compositionally biased region" description="Polar residues" evidence="10">
    <location>
        <begin position="5542"/>
        <end position="5559"/>
    </location>
</feature>
<dbReference type="CDD" id="cd21543">
    <property type="entry name" value="SPOC_SHARP"/>
    <property type="match status" value="1"/>
</dbReference>
<feature type="compositionally biased region" description="Low complexity" evidence="10">
    <location>
        <begin position="740"/>
        <end position="750"/>
    </location>
</feature>
<feature type="compositionally biased region" description="Basic and acidic residues" evidence="10">
    <location>
        <begin position="2632"/>
        <end position="2646"/>
    </location>
</feature>
<feature type="region of interest" description="Disordered" evidence="10">
    <location>
        <begin position="4268"/>
        <end position="4287"/>
    </location>
</feature>
<dbReference type="Proteomes" id="UP000515154">
    <property type="component" value="Linkage group LG26"/>
</dbReference>
<sequence length="6177" mass="688366">MVRQTRYLLVGNIPEKLTKEKITEHFKNYGKIQNVKFHPKKENEVGISATVAFMDIKCASKAYSSENKIENVILRTEYSEGTATGSVVTRPVDPGLTTTATHRGQYLHTRVPSTSFTSRTKGSLDEEDTYREYYYSGSSSSRETNQFENRYPYDEQVQHQSRSYQRNRTTFTKQYERAAQRPKSVGANVSGATAATGAAASVISGTGSGTAAAVSGGSTSAGGVSSGTGVNQSSAVPVSGGGSSTVATAASGITSSLQKHSFDERYHEQYASDRESFDRPRVPTLSPTCSNSQASSRHSSRRKGSVSVSRSSSRSRSRSSSSSGYSQSSSGSSRSRSHSRSRTSSRGSLRRVPVVSVSGQKHSKSESQSMMSSKSSTAETQSAERKPLGICVMGLPLRSSDTSLRDGLFHEYKKHGKVTSVQVLGQGEERYSVVSFRKPEDAAKALEASQDKMFFGKKIKVMAHEGVVLFPEVEDNEFRPPEAECDEYHPKATRTLFVGNLEKEITTQELRDRFKSFGEIIDIDIKRQGAVSAYAFVQYADITSVVKSLRKMEGEHIGANKIKLGFGKSMPTNCVWLDNLSESVTEKLLCQQFGRYGEVSHAVIDRCKGRALIYFTSMDTAQYAVNEMRSRILKKKRIQTGDFRLDGHLNIDFASRDCQTAFFEKMERTGQLQPGERPDERGGRLYRHNRGTSFEYYDSPATPSAYKEDTARYEATGNVSTVSSTSRVAITATQFTTTTKRNRTTTFPATSSRQGSYRGRHFTENTYSEEFPATQRQRHIDEYSQGSAPPFTEEDSYEQELREYGYSQRERRERGNVTPPRRYHSPYREDRHSNLDKESSRGSRYDESFSKDRYEYYSSDSAVSDTGRDDSWLDHHSLEISDRHSTSSKIKYSSRTENRLKQSSRDHSPTTLDFPYRHSPVRRRSKSRSRSKSGSRTESRSRSRTPLRERRKDSVFRPKSPQTPQTPPTPTEEEPPIYSKIRPISPFDEFERTGDIKKMCRTDDKIESLRAVEHEKVYNVKCLGNPAMSYVKGESERLRSELTPARKKSREFDDSKHDILSSRLHKSQQPSSSRLVESLIQDRHQVLLKKVEELHHEKRRMSRHKLLDPSHTGSSHSSAHDDSDHGSFTETDLGHLHREKRLLLEKLKQLEDAGSTSDNESSTHDELRDDGRGRIVPRKIRPDESLLGSLRHGLAAELHSKEKRKLEPSQSFRKQMEARRLLEQTQGESISKPKKVAEKVVMLDGMDSEGEEELTITSPTVILTSFKPKRKKKLEGDEVVSGVRSGRFYRMKRSGGVSSDDEKDHKSMEVDESTVRRSSREAGKDELSTVIGRFKEQSRHSEHNRDSTESSHKESREYKMVHMITSKDNSESGTKIIKKEMSVDEIIQDPRHEIKKEEPLSLPLPRFALKHNASPMESPQLCPSPPPMPAGPKVRSPCFSPQSSSKSQSPVMSPAGSLSDISHDTANSNLPESGLALQDQKEEDQLSKDLAASSSGSKSMIPNPDAEDNLSDSLSELSCSSLDEKIRQLDKKLNMAPVPRPVDTSTPGLYGKYKIKKKESSLSGSGVLSSNLRSEPSDIVKSLLSRSSIFDQDSKRLEQINEKYEPKEITINMEDSPPKMNIRTKAAAKEMPPTMPQNFSPLYNPFVSTLNLSSSYQHFIPGVYPQHPVIGVTATTTTTTTTTITTTTTNTTSSSSSTTTTSTPQFWSNSAVANSSPTKSPADTFPSMKKHLVTSNTTELSVKNEDPSQVLPSTSTSSPVEFSSLSVKSTAESSLVGSTSPVVSPSYHTPDIVVKKEATGPLGIEVKKEGADWIPPKKDLKLEETSEFDAKEKRDVVPSPVSIPSTSSVSCLGKRKTCDEFDPVRNKLMKIEPKNCPSSKLTEVVRSETVEKQLIKEESQTPTQPQPLVAQGQPVTTPVQQHRKKAKHSDSSKVKDDGDKKVSSSSLNKPSKSPEKKLVKIPSREKTEKKETNEVDKKEEKKSAESTSQKKESKSSVKTEKECERSSDKCKSNNKDCGGNEVEEKSKTKATHSEKKHEKTEKREKNRSKSIEGKVEKERKDSSKSESEVKECHRKEKSSKSKTESRSKSKSEDKSGEGDVSKNGRTSHKSENEKAESDAALKSVKSHRKSEEDKEEKERGESVKSDAAKSSKSQHRSEPDSENQSKPTKYHHKAESDKTESELSKTTKSHHKSDGSDKSENEAGKPLAKSHHKSVDSQEKQEVDSGKSKSSKSEHDKGEADNLKPSKSHHKHESEKVESESTPKSSSKSHHKHDQTKSEADSTKSCKTYHKSEKSNRSASERSRKDSTRLSSDRKKSEKEKCEKSEKQEKDKSERFEKSEKDSKSEKSDKCEKGEKEKVERDKSDKEKSEKEKSEKVEKSEKEKSEKEKEKSDKDKTDKDKPEKEKPDKGKPDKDKQEKPDKDKQDKPDKSDKEKPERPEKDRSDKSDRSEKTEKSDKSESMEKTEKSDKEKSEKEKSGDEKKSEFYLDAYGPYVSMYDKVKRRSCSNKDKEMEDMRKKLNQLKNTRKKRGSKPSRSDETESSVQNTDDESSTSTSFVASKKETLIEEKDETSSKKKKRNVIESSSSEEEPPTFVPMPSKRESKKPSPKTRPLHKKPKTVLDVSSDSDPDEKDYKEIPSKLPKERISSSLLILQEQRSSSGDARKDSQDEATIEKSEKTNRKKSSGKEKKKKSEKKKKKSKRSTDNKVSKEEKGVLKSLATFDSSLPESSDVNPLTAEGTDMEYMDLPCEDYFPVKSEENYPSGGESVKTEAEQLTFTTTMTTNTITTTITTVSPSGDVTSLTASTLPAITCAVSDNDADDTVTADLEDVKPFAKRKSNKEVFSHKTEDCLFLDVNQGEEVTKDPEESHHADTEEEPPDVLSKPNKSKKKKKKEKKKHETKSKKSSKKNVLKMPLVEEDEDEIFTNEQEAKEEQADVKSLTVKDFGGLVSPKAEDSVKVESLPVKEQVNVDVDPEIKQKIKRTSSCEDLKESATDFVDDSEKETKQSGFESGESETVKSEIEDAKEECVKLEKTEAEEEERAGDGDKVEHGVEDVYDFEKSENITEKIQDSEQIKKFEKIHETEKVKKTVSDFLSKNVCEKTPEFLLFPMGLNEAVEQPNGEQDEPTDLDGIKEKSVQMESPAHSDSKDIDSPYSVKELEESVSDVFIDAKRPNTDCNSDKIKPDWLEIKVRKQLMKNFNPYLLLKESCDSVLSLDTPDVVQDLDKSKNLEVTSETKEETSEEKSVSDKENNASSVDKLSAPCDNMKKGNVMIYNFDFSEYGGEGDGNKLIVCESEENKLTDNELCNKISTCNPSPIDKTQGSNSDTNRNIGHHIYDFDDASDDVYDIICPEKSSKLFSEKECKVKTKFNFIERSKKVYSLHSPHKSEKLLNNSDMSKKICEKLEQKLYGLDAMLLKKIGKKMPGFDMSISEEKIYDDDISKSHSVEQQEQQQQQQQQQQQEKEEEEQDDDDDERQEKEEEKQKQEMQQEEEELRQQDEEEEEEEEDDDDDDDDDEQQQQQYHKQPWHFQQKQQQQQQQQQQHNHYQQEQQHFPQQQQQQPQPSRHQQQQQQQSAEKTDGDVYDFDEQDKLNFEEFYDSKKSDHQKVHSDHQKVNECNEDQRHDEVVSNFDGTRKTTEKISRLQDWFGCEKKKSYFDTIETYCTKPSKCCTSCTNVKPGQGKRRNKHKNVASSWSEEADVNSAASSSTETDNAAGDLSDAKDGSFGDVDEQEDKLVIDTSDICGYDDNSVDKDDKVIDKTELPVSSVSSSKLNIDSISDNETVVDLNSPLTDPKEKDFAKTETTEEIIAPKASPKSEPLSNQPKLASPFIEMTNHHSSVCKQMESVLGFGKLDSSKDILSSKLSDDCDSSDEGALRIDEDEVEDENDAEEVTTEKMSPNVELEDVCLKPDDEETKTGFDLKDDNQEIGTATTATPLTSCELEAKDEDSQETILDPQINYQVLEDFDSPLSSKISPVNEIPNNVTEEKQFECLPEKQSEESVSDQDPDLPSYLHLDVKALKTKEVLEDSLAKTNPAIESKSEKETCEKSKENIETKLEGCPINDSEFVESGTAMVIGNREILDSIRVFKDADLAAITGFDYEEPISQRRSGRKGRHREKKERKCRVSRRDPDKKKDGIFSRSLIRDTSSRSPEVLGSLQYFDIKNQSLKSSLFDCYQFEDELEDVKPKLYPRSTDLKLMNQHLVESNIKSEQEPVMKDKTFLDSSKLECSTSPLDSKNAIAKYPLRLKEEIDEDATIEGILREKEIRVESELSSQEKDEEEAEELVEAVKDEPTSLSIVLKKEKIDGDQDREEQYKVETIEKPLKLEEEKPKGRKRRQRRNSRKQAAAAAAFAVAALVPVVEKVSEELKTIWTATSAIPAQPSSDQTSVKCEISEDISTDITALAVANLIKAEFPDDIGQMPEPVSSNVPLKEVSPQKEEPDMKPSVSELETKKSITLTPVREYPKRNRGKTSISAGTVTPNVNVTSTPASSRRTRASKFEEEKQISVAPVEEEQLLDNLSIEPVAAPLQPPLKLPLVEEKVKEKKVEIPPIRFQKETNRRGRTRGFTLRRGPPTEESTENVSAVEETAEKAYQKAKDVFDFDEDDDEEIDTPKLETVRSVPRPERHVKDDHHSLKVENTVSETCVSTHQKSSVVDAQKSTVIPSLDIDESSKLENQVEYQRSRRGRKPNYKAMDSGMLPRTTSPRTRIASPKTRSPKATRQQAQAQAAAVVASSSPKTTEVGSPVVKLEKLPLVTRSAKKDEIKSLDTVSKSTKEEKPSLKVTLRADPIENDVLALSANQEEDLTENKKATSSPGCPPQTVVESIIVTRRGKGRKKKVSAITVVPAVSATSTTPVPTTTTTTTTTPPAMQEDVCSKPVPPELNITFTPPTESPESKLEVITPIVCEASESLSEQQPSVEQTMTTTCPAASTSRVHLSDTSPMPAAAKPLSVTITTAPATTSAVGKCPLPAAATVAAVVPSEVAVSSEAPPSNSVESVIDSTMPRKAQQHDSENEVTAIPTTNVIQCVEQVSVGSTLANKPVLIDATANRSRQSRSRSRSAELIRSVLSAPQGVMPHNRNMTGSLVAALHAPTQAATQSELMPMSTVMSSSPAVISSVPDASPRPSEPNKVHYSSMPINIGKPTVHESKPHAEHNKISIDLTKRPGSEAIAPKQSVMEAILKQADEKPSKHAMDMSETVRMILEKQAPMPGKPLVLEVPKHPPDMLKNQHDPSKHPKDNLKQMESLKHSTEPLKQKVEHKQQHTAVIHQLTTDSKKFPHQSDPVSNIRTGPSVSSESLVTSRAGSQPVHGGVIHLTQPMSHQPQHSEHPMPHKSMVSNLIQRSHGFYDQVSERSRSSSPHVSTPSTVAGPTSHIYSGVSHQAVPPSINLKTELGSRDLSSSPSGSGPYSVVTTTTAAVAAAAAAHTIDKSIVNSPRPMTTTSPSFIGQDMCKRSPTVLHALTNPGVQVGVVQIQPQPVSSKETSPKGQPIEKVPNPLRASLESGTTIGPDTSERLRMKAEFSRQQSSVSEQQHKVLSGHHNKSASISMSLSQPTPSSRTSEIMKGWRQSSPPQPLIRNNFAPIAISPSPSPTLHATNLSINHQSTSQQPAQQQHSAQSLAAHQLLPGNPAQAHTQPPQQQQQQQQQQQPPQQQPAPPQQQQQQQQQHIARSSPNVHPCSVGPSSVSSSSTSSSSPATSVSVTVSSAHPMTVASTALQIQHQLQAQQAAAVAHQRDREREPAPNQSPAHQPSGHQLSSQGNHSQHNTPVSAHQSPSVEMRTVSSSGAGGVHRLTYILDNKASQQASMEARLAQLSQSSHPSVYPTDRRVEKIATTPSAFSPPAVHEVQQPFYTTDNLHVSRSMPFPQTHLPIQMGRLPVDHGLAVYANAQHGFITVPEGTIVQTQAHHPHYQHTGYLSQQHGMVALESRPPSRPPSRPDKRPPSNPNQATGGSTAVVKAHVQQPPPGSPGLVHSDGVKLLHSNLSVTPQSIVNPNSFAYDTIAMLQMIHEVSFTQKKYEIMWQGLLALKNDNVVVQMHLMSGNRQLIAPSMPQLASDCTMQPLRISQRMRLEPIQVEGVAKRMQLTEEYCMLLALPNGQDHFEIMHQTRALNNGFISYLSSKQAAGIVNVSNPESQQPAYVVHIFPPCEFSRLKLREAGFELMNQVSDFAHLVIVITTV</sequence>
<accession>A0A6P7TIS3</accession>
<organism evidence="13 14">
    <name type="scientific">Octopus sinensis</name>
    <name type="common">East Asian common octopus</name>
    <dbReference type="NCBI Taxonomy" id="2607531"/>
    <lineage>
        <taxon>Eukaryota</taxon>
        <taxon>Metazoa</taxon>
        <taxon>Spiralia</taxon>
        <taxon>Lophotrochozoa</taxon>
        <taxon>Mollusca</taxon>
        <taxon>Cephalopoda</taxon>
        <taxon>Coleoidea</taxon>
        <taxon>Octopodiformes</taxon>
        <taxon>Octopoda</taxon>
        <taxon>Incirrata</taxon>
        <taxon>Octopodidae</taxon>
        <taxon>Octopus</taxon>
    </lineage>
</organism>
<keyword evidence="5" id="KW-0805">Transcription regulation</keyword>
<dbReference type="InterPro" id="IPR000504">
    <property type="entry name" value="RRM_dom"/>
</dbReference>
<evidence type="ECO:0000256" key="9">
    <source>
        <dbReference type="PROSITE-ProRule" id="PRU00176"/>
    </source>
</evidence>
<feature type="region of interest" description="Disordered" evidence="10">
    <location>
        <begin position="3031"/>
        <end position="3050"/>
    </location>
</feature>
<feature type="compositionally biased region" description="Basic and acidic residues" evidence="10">
    <location>
        <begin position="5510"/>
        <end position="5520"/>
    </location>
</feature>
<feature type="compositionally biased region" description="Polar residues" evidence="10">
    <location>
        <begin position="3702"/>
        <end position="3711"/>
    </location>
</feature>
<dbReference type="SMART" id="SM00360">
    <property type="entry name" value="RRM"/>
    <property type="match status" value="4"/>
</dbReference>
<feature type="region of interest" description="Disordered" evidence="10">
    <location>
        <begin position="1892"/>
        <end position="2743"/>
    </location>
</feature>
<feature type="compositionally biased region" description="Basic residues" evidence="10">
    <location>
        <begin position="919"/>
        <end position="933"/>
    </location>
</feature>
<feature type="compositionally biased region" description="Basic and acidic residues" evidence="10">
    <location>
        <begin position="1050"/>
        <end position="1060"/>
    </location>
</feature>
<feature type="compositionally biased region" description="Polar residues" evidence="10">
    <location>
        <begin position="5741"/>
        <end position="5783"/>
    </location>
</feature>
<feature type="compositionally biased region" description="Polar residues" evidence="10">
    <location>
        <begin position="1704"/>
        <end position="1721"/>
    </location>
</feature>
<feature type="region of interest" description="Disordered" evidence="10">
    <location>
        <begin position="3117"/>
        <end position="3154"/>
    </location>
</feature>
<feature type="compositionally biased region" description="Low complexity" evidence="10">
    <location>
        <begin position="305"/>
        <end position="334"/>
    </location>
</feature>
<feature type="region of interest" description="Disordered" evidence="10">
    <location>
        <begin position="4851"/>
        <end position="4877"/>
    </location>
</feature>